<evidence type="ECO:0000259" key="2">
    <source>
        <dbReference type="SMART" id="SM01080"/>
    </source>
</evidence>
<gene>
    <name evidence="3" type="ORF">LYNGBM3L_15140</name>
</gene>
<proteinExistence type="predicted"/>
<keyword evidence="4" id="KW-1185">Reference proteome</keyword>
<dbReference type="eggNOG" id="COG4252">
    <property type="taxonomic scope" value="Bacteria"/>
</dbReference>
<dbReference type="InterPro" id="IPR007890">
    <property type="entry name" value="CHASE2"/>
</dbReference>
<evidence type="ECO:0000313" key="4">
    <source>
        <dbReference type="Proteomes" id="UP000003959"/>
    </source>
</evidence>
<dbReference type="InterPro" id="IPR024983">
    <property type="entry name" value="CHAT_dom"/>
</dbReference>
<dbReference type="SMART" id="SM01080">
    <property type="entry name" value="CHASE2"/>
    <property type="match status" value="1"/>
</dbReference>
<reference evidence="4" key="1">
    <citation type="journal article" date="2011" name="Proc. Natl. Acad. Sci. U.S.A.">
        <title>Genomic insights into the physiology and ecology of the marine filamentous cyanobacterium Lyngbya majuscula.</title>
        <authorList>
            <person name="Jones A.C."/>
            <person name="Monroe E.A."/>
            <person name="Podell S."/>
            <person name="Hess W.R."/>
            <person name="Klages S."/>
            <person name="Esquenazi E."/>
            <person name="Niessen S."/>
            <person name="Hoover H."/>
            <person name="Rothmann M."/>
            <person name="Lasken R.S."/>
            <person name="Yates J.R.III."/>
            <person name="Reinhardt R."/>
            <person name="Kube M."/>
            <person name="Burkart M.D."/>
            <person name="Allen E.E."/>
            <person name="Dorrestein P.C."/>
            <person name="Gerwick W.H."/>
            <person name="Gerwick L."/>
        </authorList>
    </citation>
    <scope>NUCLEOTIDE SEQUENCE [LARGE SCALE GENOMIC DNA]</scope>
    <source>
        <strain evidence="4">3L</strain>
    </source>
</reference>
<dbReference type="OrthoDB" id="444941at2"/>
<dbReference type="RefSeq" id="WP_008180141.1">
    <property type="nucleotide sequence ID" value="NZ_GL890832.1"/>
</dbReference>
<keyword evidence="1" id="KW-0472">Membrane</keyword>
<feature type="domain" description="CHASE2" evidence="2">
    <location>
        <begin position="397"/>
        <end position="703"/>
    </location>
</feature>
<evidence type="ECO:0000256" key="1">
    <source>
        <dbReference type="SAM" id="Phobius"/>
    </source>
</evidence>
<dbReference type="Pfam" id="PF12770">
    <property type="entry name" value="CHAT"/>
    <property type="match status" value="1"/>
</dbReference>
<name>F4XLL2_9CYAN</name>
<feature type="transmembrane region" description="Helical" evidence="1">
    <location>
        <begin position="714"/>
        <end position="735"/>
    </location>
</feature>
<dbReference type="HOGENOM" id="CLU_010903_0_0_3"/>
<keyword evidence="1" id="KW-1133">Transmembrane helix</keyword>
<accession>F4XLL2</accession>
<keyword evidence="1 3" id="KW-0812">Transmembrane</keyword>
<feature type="transmembrane region" description="Helical" evidence="1">
    <location>
        <begin position="741"/>
        <end position="759"/>
    </location>
</feature>
<sequence length="765" mass="86557">MGKLVVLSLDGDSQQQGFQLRLEIAEEGSRATLEMTGYLPAASQLTTYLQYHWREKYRSLGSPARIQPGKIIYGGSINQQLKECRDSAHELGNILKRWLDSEQFRPIDKRLREELNPEETIRVLIRTENTQLQKLPWHLWDFFDRYPKAEVALSGTQFKRPHQLPTPTSKSKVRILAILGHSAGIDIKADRQLLENLPNAETVFLVEPKHHEINDQLWEQAWDIIFFAGHSETEGETGRIYINPTDSLTIDELWYALKKAVAQGLKLAIFNSCDGLGLARKLHDLQIPQMIIMRELVPDQVAQNFLKYFLKGFANGKSLYLAAREARERLQGLERQFPCASWLPVIYQNLAQEPPAWADLCQEQEKRKPKWPSFQRVLLSSIVVTSLVMVVRSLGLFQPWELQGFDQLMRLRPNEGPDPRLLLVTITEKDVQSQPKEERRAASLSDRSLAKLLAKLEQYQPSAIGLDIYRENPVAREYQDLATRMQTSDHLFAICHYGDPGVPPPPEVPEVRQGFNNVLLDPDDIIRRHLLAVGSPSPCQSYYSFNFQLATGYLADQAIQLEVTENYLKLGTTVFKTLEKDSGGYHNLKSGGHQILLNYRASDQIAETVSLGEVLRDDFNADLVRNRIVVIGTIAPSFNDDMWRTPYSGGQFSLKTMTGIEIQAHMISHILSAVLDNRPLIWWWSEPGEALWIWCWAVVGGMVAGNFNVLRPVLLGTGTALVVLYGSCWVLLIVTGGWVPLIPATIALVATSVVLYFGLQSDQSN</sequence>
<dbReference type="Proteomes" id="UP000003959">
    <property type="component" value="Unassembled WGS sequence"/>
</dbReference>
<dbReference type="Pfam" id="PF05226">
    <property type="entry name" value="CHASE2"/>
    <property type="match status" value="1"/>
</dbReference>
<dbReference type="EMBL" id="GL890832">
    <property type="protein sequence ID" value="EGJ34487.1"/>
    <property type="molecule type" value="Genomic_DNA"/>
</dbReference>
<protein>
    <submittedName>
        <fullName evidence="3">Putative transmembrane sensor domain protein</fullName>
    </submittedName>
</protein>
<evidence type="ECO:0000313" key="3">
    <source>
        <dbReference type="EMBL" id="EGJ34487.1"/>
    </source>
</evidence>
<organism evidence="3 4">
    <name type="scientific">Moorena producens 3L</name>
    <dbReference type="NCBI Taxonomy" id="489825"/>
    <lineage>
        <taxon>Bacteria</taxon>
        <taxon>Bacillati</taxon>
        <taxon>Cyanobacteriota</taxon>
        <taxon>Cyanophyceae</taxon>
        <taxon>Coleofasciculales</taxon>
        <taxon>Coleofasciculaceae</taxon>
        <taxon>Moorena</taxon>
    </lineage>
</organism>
<dbReference type="AlphaFoldDB" id="F4XLL2"/>
<feature type="transmembrane region" description="Helical" evidence="1">
    <location>
        <begin position="690"/>
        <end position="707"/>
    </location>
</feature>